<dbReference type="OrthoDB" id="1726119at2759"/>
<feature type="non-terminal residue" evidence="3">
    <location>
        <position position="103"/>
    </location>
</feature>
<dbReference type="PROSITE" id="PS50005">
    <property type="entry name" value="TPR"/>
    <property type="match status" value="2"/>
</dbReference>
<evidence type="ECO:0000256" key="2">
    <source>
        <dbReference type="SAM" id="SignalP"/>
    </source>
</evidence>
<feature type="chain" id="PRO_5016817659" evidence="2">
    <location>
        <begin position="23"/>
        <end position="103"/>
    </location>
</feature>
<dbReference type="STRING" id="4846.A0A367KPE1"/>
<sequence>MKSKSLLLALILPFYPIYASDAKFHLEQGNQYLLSGKFNDAIQSYDTAIHQDPLDYLSYYKRATAYLSIGKTNSAIEDFSKILELKPGFRQALLQRAKLHVAD</sequence>
<keyword evidence="2" id="KW-0732">Signal</keyword>
<dbReference type="PANTHER" id="PTHR44140:SF2">
    <property type="entry name" value="LD25575P"/>
    <property type="match status" value="1"/>
</dbReference>
<evidence type="ECO:0000313" key="4">
    <source>
        <dbReference type="Proteomes" id="UP000253551"/>
    </source>
</evidence>
<name>A0A367KPE1_RHIST</name>
<feature type="repeat" description="TPR" evidence="1">
    <location>
        <begin position="22"/>
        <end position="55"/>
    </location>
</feature>
<dbReference type="SMART" id="SM00028">
    <property type="entry name" value="TPR"/>
    <property type="match status" value="2"/>
</dbReference>
<keyword evidence="1" id="KW-0802">TPR repeat</keyword>
<organism evidence="3 4">
    <name type="scientific">Rhizopus stolonifer</name>
    <name type="common">Rhizopus nigricans</name>
    <dbReference type="NCBI Taxonomy" id="4846"/>
    <lineage>
        <taxon>Eukaryota</taxon>
        <taxon>Fungi</taxon>
        <taxon>Fungi incertae sedis</taxon>
        <taxon>Mucoromycota</taxon>
        <taxon>Mucoromycotina</taxon>
        <taxon>Mucoromycetes</taxon>
        <taxon>Mucorales</taxon>
        <taxon>Mucorineae</taxon>
        <taxon>Rhizopodaceae</taxon>
        <taxon>Rhizopus</taxon>
    </lineage>
</organism>
<comment type="caution">
    <text evidence="3">The sequence shown here is derived from an EMBL/GenBank/DDBJ whole genome shotgun (WGS) entry which is preliminary data.</text>
</comment>
<dbReference type="PANTHER" id="PTHR44140">
    <property type="entry name" value="LD25575P"/>
    <property type="match status" value="1"/>
</dbReference>
<feature type="repeat" description="TPR" evidence="1">
    <location>
        <begin position="56"/>
        <end position="89"/>
    </location>
</feature>
<protein>
    <submittedName>
        <fullName evidence="3">Uncharacterized protein</fullName>
    </submittedName>
</protein>
<evidence type="ECO:0000256" key="1">
    <source>
        <dbReference type="PROSITE-ProRule" id="PRU00339"/>
    </source>
</evidence>
<dbReference type="GO" id="GO:0034975">
    <property type="term" value="P:protein folding in endoplasmic reticulum"/>
    <property type="evidence" value="ECO:0007669"/>
    <property type="project" value="TreeGrafter"/>
</dbReference>
<dbReference type="EMBL" id="PJQM01000918">
    <property type="protein sequence ID" value="RCI03722.1"/>
    <property type="molecule type" value="Genomic_DNA"/>
</dbReference>
<dbReference type="InterPro" id="IPR019734">
    <property type="entry name" value="TPR_rpt"/>
</dbReference>
<dbReference type="Gene3D" id="1.25.40.10">
    <property type="entry name" value="Tetratricopeptide repeat domain"/>
    <property type="match status" value="1"/>
</dbReference>
<proteinExistence type="predicted"/>
<reference evidence="3 4" key="1">
    <citation type="journal article" date="2018" name="G3 (Bethesda)">
        <title>Phylogenetic and Phylogenomic Definition of Rhizopus Species.</title>
        <authorList>
            <person name="Gryganskyi A.P."/>
            <person name="Golan J."/>
            <person name="Dolatabadi S."/>
            <person name="Mondo S."/>
            <person name="Robb S."/>
            <person name="Idnurm A."/>
            <person name="Muszewska A."/>
            <person name="Steczkiewicz K."/>
            <person name="Masonjones S."/>
            <person name="Liao H.L."/>
            <person name="Gajdeczka M.T."/>
            <person name="Anike F."/>
            <person name="Vuek A."/>
            <person name="Anishchenko I.M."/>
            <person name="Voigt K."/>
            <person name="de Hoog G.S."/>
            <person name="Smith M.E."/>
            <person name="Heitman J."/>
            <person name="Vilgalys R."/>
            <person name="Stajich J.E."/>
        </authorList>
    </citation>
    <scope>NUCLEOTIDE SEQUENCE [LARGE SCALE GENOMIC DNA]</scope>
    <source>
        <strain evidence="3 4">LSU 92-RS-03</strain>
    </source>
</reference>
<dbReference type="GO" id="GO:0005783">
    <property type="term" value="C:endoplasmic reticulum"/>
    <property type="evidence" value="ECO:0007669"/>
    <property type="project" value="TreeGrafter"/>
</dbReference>
<gene>
    <name evidence="3" type="ORF">CU098_012949</name>
</gene>
<accession>A0A367KPE1</accession>
<keyword evidence="4" id="KW-1185">Reference proteome</keyword>
<dbReference type="AlphaFoldDB" id="A0A367KPE1"/>
<dbReference type="Pfam" id="PF13414">
    <property type="entry name" value="TPR_11"/>
    <property type="match status" value="1"/>
</dbReference>
<feature type="signal peptide" evidence="2">
    <location>
        <begin position="1"/>
        <end position="22"/>
    </location>
</feature>
<dbReference type="GO" id="GO:0051087">
    <property type="term" value="F:protein-folding chaperone binding"/>
    <property type="evidence" value="ECO:0007669"/>
    <property type="project" value="TreeGrafter"/>
</dbReference>
<dbReference type="InterPro" id="IPR051727">
    <property type="entry name" value="DnaJ_C3_Co-chaperones"/>
</dbReference>
<dbReference type="Proteomes" id="UP000253551">
    <property type="component" value="Unassembled WGS sequence"/>
</dbReference>
<dbReference type="SUPFAM" id="SSF48452">
    <property type="entry name" value="TPR-like"/>
    <property type="match status" value="1"/>
</dbReference>
<dbReference type="InterPro" id="IPR011990">
    <property type="entry name" value="TPR-like_helical_dom_sf"/>
</dbReference>
<dbReference type="GO" id="GO:0051787">
    <property type="term" value="F:misfolded protein binding"/>
    <property type="evidence" value="ECO:0007669"/>
    <property type="project" value="TreeGrafter"/>
</dbReference>
<evidence type="ECO:0000313" key="3">
    <source>
        <dbReference type="EMBL" id="RCI03722.1"/>
    </source>
</evidence>